<dbReference type="AlphaFoldDB" id="A9V4T3"/>
<dbReference type="InterPro" id="IPR003034">
    <property type="entry name" value="SAP_dom"/>
</dbReference>
<feature type="region of interest" description="Disordered" evidence="1">
    <location>
        <begin position="421"/>
        <end position="474"/>
    </location>
</feature>
<reference evidence="3 4" key="1">
    <citation type="journal article" date="2008" name="Nature">
        <title>The genome of the choanoflagellate Monosiga brevicollis and the origin of metazoans.</title>
        <authorList>
            <consortium name="JGI Sequencing"/>
            <person name="King N."/>
            <person name="Westbrook M.J."/>
            <person name="Young S.L."/>
            <person name="Kuo A."/>
            <person name="Abedin M."/>
            <person name="Chapman J."/>
            <person name="Fairclough S."/>
            <person name="Hellsten U."/>
            <person name="Isogai Y."/>
            <person name="Letunic I."/>
            <person name="Marr M."/>
            <person name="Pincus D."/>
            <person name="Putnam N."/>
            <person name="Rokas A."/>
            <person name="Wright K.J."/>
            <person name="Zuzow R."/>
            <person name="Dirks W."/>
            <person name="Good M."/>
            <person name="Goodstein D."/>
            <person name="Lemons D."/>
            <person name="Li W."/>
            <person name="Lyons J.B."/>
            <person name="Morris A."/>
            <person name="Nichols S."/>
            <person name="Richter D.J."/>
            <person name="Salamov A."/>
            <person name="Bork P."/>
            <person name="Lim W.A."/>
            <person name="Manning G."/>
            <person name="Miller W.T."/>
            <person name="McGinnis W."/>
            <person name="Shapiro H."/>
            <person name="Tjian R."/>
            <person name="Grigoriev I.V."/>
            <person name="Rokhsar D."/>
        </authorList>
    </citation>
    <scope>NUCLEOTIDE SEQUENCE [LARGE SCALE GENOMIC DNA]</scope>
    <source>
        <strain evidence="4">MX1 / ATCC 50154</strain>
    </source>
</reference>
<dbReference type="InParanoid" id="A9V4T3"/>
<feature type="compositionally biased region" description="Acidic residues" evidence="1">
    <location>
        <begin position="463"/>
        <end position="472"/>
    </location>
</feature>
<evidence type="ECO:0000313" key="3">
    <source>
        <dbReference type="EMBL" id="EDQ87510.1"/>
    </source>
</evidence>
<keyword evidence="4" id="KW-1185">Reference proteome</keyword>
<gene>
    <name evidence="3" type="ORF">MONBRDRAFT_9974</name>
</gene>
<dbReference type="PROSITE" id="PS50800">
    <property type="entry name" value="SAP"/>
    <property type="match status" value="1"/>
</dbReference>
<sequence>MGTLQVYCRKERRIDRGAVAGQTYNRTVTVVLAISLAGGLAPPMVIHKQRTLPQETIAGPVSLPTCIASGREFGHFASCANKTGWITRPLFFGFCRRLRAFVGHRGPILLVSDGHKTRISSRLVAYLKSINIFLFLIPPYTSHCLSPNDQWHQHIPRDRIKLLSETSTVNRGGSATIDEELVALYTAIHMQHQYPQRIRAAFKAAGIAKDHWGTDLMRNQPHEASPEHEAADTSPASGAMSPEPSEAHPGQLAAQSTPRTTTRWCERAIRCIERLEQSHLDVTAQQRSLVANLTMASAESLPKRTRVDSIHGLLSSGASLDRLLASDQRAAARSSSAHERSRARATYQQLQEQLGLPATTKEHLKVACQRLGLPCTGNKPDLLTRLQAKLGLVADLTPSTASTHDPAHLECTETSLQTTPALAPGLSTTEPQTTSEAQVASATEELPQPSSSQSPTNQGFTADDSESDETDSFFDCTNIGTNSGFVLHGPLAGWAADLPDDIPAGDGEADPGLFETQRFEQMSQLNIEEMDRLIQACDAPTRAYRTEIAKLTSTCASSLA</sequence>
<dbReference type="RefSeq" id="XP_001747770.1">
    <property type="nucleotide sequence ID" value="XM_001747718.1"/>
</dbReference>
<dbReference type="GO" id="GO:0003677">
    <property type="term" value="F:DNA binding"/>
    <property type="evidence" value="ECO:0000318"/>
    <property type="project" value="GO_Central"/>
</dbReference>
<feature type="compositionally biased region" description="Basic and acidic residues" evidence="1">
    <location>
        <begin position="220"/>
        <end position="231"/>
    </location>
</feature>
<dbReference type="Pfam" id="PF02037">
    <property type="entry name" value="SAP"/>
    <property type="match status" value="1"/>
</dbReference>
<feature type="region of interest" description="Disordered" evidence="1">
    <location>
        <begin position="216"/>
        <end position="259"/>
    </location>
</feature>
<evidence type="ECO:0000259" key="2">
    <source>
        <dbReference type="PROSITE" id="PS50800"/>
    </source>
</evidence>
<organism evidence="3 4">
    <name type="scientific">Monosiga brevicollis</name>
    <name type="common">Choanoflagellate</name>
    <dbReference type="NCBI Taxonomy" id="81824"/>
    <lineage>
        <taxon>Eukaryota</taxon>
        <taxon>Choanoflagellata</taxon>
        <taxon>Craspedida</taxon>
        <taxon>Salpingoecidae</taxon>
        <taxon>Monosiga</taxon>
    </lineage>
</organism>
<dbReference type="eggNOG" id="ENOG502T252">
    <property type="taxonomic scope" value="Eukaryota"/>
</dbReference>
<name>A9V4T3_MONBE</name>
<proteinExistence type="predicted"/>
<evidence type="ECO:0000256" key="1">
    <source>
        <dbReference type="SAM" id="MobiDB-lite"/>
    </source>
</evidence>
<feature type="compositionally biased region" description="Polar residues" evidence="1">
    <location>
        <begin position="421"/>
        <end position="441"/>
    </location>
</feature>
<evidence type="ECO:0000313" key="4">
    <source>
        <dbReference type="Proteomes" id="UP000001357"/>
    </source>
</evidence>
<feature type="domain" description="SAP" evidence="2">
    <location>
        <begin position="356"/>
        <end position="390"/>
    </location>
</feature>
<dbReference type="GeneID" id="5892931"/>
<accession>A9V4T3</accession>
<dbReference type="GO" id="GO:0005634">
    <property type="term" value="C:nucleus"/>
    <property type="evidence" value="ECO:0000318"/>
    <property type="project" value="GO_Central"/>
</dbReference>
<protein>
    <recommendedName>
        <fullName evidence="2">SAP domain-containing protein</fullName>
    </recommendedName>
</protein>
<dbReference type="Proteomes" id="UP000001357">
    <property type="component" value="Unassembled WGS sequence"/>
</dbReference>
<dbReference type="EMBL" id="CH991559">
    <property type="protein sequence ID" value="EDQ87510.1"/>
    <property type="molecule type" value="Genomic_DNA"/>
</dbReference>
<dbReference type="KEGG" id="mbr:MONBRDRAFT_9974"/>
<dbReference type="Gene3D" id="1.10.720.30">
    <property type="entry name" value="SAP domain"/>
    <property type="match status" value="1"/>
</dbReference>
<dbReference type="InterPro" id="IPR036361">
    <property type="entry name" value="SAP_dom_sf"/>
</dbReference>